<organism evidence="2">
    <name type="scientific">Candidatus Caldatribacterium saccharofermentans</name>
    <dbReference type="NCBI Taxonomy" id="1454753"/>
    <lineage>
        <taxon>Bacteria</taxon>
        <taxon>Pseudomonadati</taxon>
        <taxon>Atribacterota</taxon>
        <taxon>Atribacteria</taxon>
        <taxon>Atribacterales</taxon>
        <taxon>Candidatus Caldatribacteriaceae</taxon>
        <taxon>Candidatus Caldatribacterium</taxon>
    </lineage>
</organism>
<dbReference type="EMBL" id="DTIY01000091">
    <property type="protein sequence ID" value="HGY40356.1"/>
    <property type="molecule type" value="Genomic_DNA"/>
</dbReference>
<reference evidence="2" key="1">
    <citation type="journal article" date="2020" name="mSystems">
        <title>Genome- and Community-Level Interaction Insights into Carbon Utilization and Element Cycling Functions of Hydrothermarchaeota in Hydrothermal Sediment.</title>
        <authorList>
            <person name="Zhou Z."/>
            <person name="Liu Y."/>
            <person name="Xu W."/>
            <person name="Pan J."/>
            <person name="Luo Z.H."/>
            <person name="Li M."/>
        </authorList>
    </citation>
    <scope>NUCLEOTIDE SEQUENCE [LARGE SCALE GENOMIC DNA]</scope>
    <source>
        <strain evidence="2">SpSt-82</strain>
    </source>
</reference>
<protein>
    <submittedName>
        <fullName evidence="2">CRISPR system precrRNA processing endoribonuclease RAMP protein Cas6</fullName>
    </submittedName>
</protein>
<name>A0A7V4WLM0_9BACT</name>
<proteinExistence type="predicted"/>
<gene>
    <name evidence="2" type="ORF">ENW11_11215</name>
</gene>
<sequence length="316" mass="36564">MDPLSHLYFYKYRVTVRPERELILPQYKGSLLRGLFGHALKRVICPRKGFSCDDCEARCVCAYSLLMATPVPKDHPHAGKYRYPPRPYVIEPPLTEERYFSPSSLLSFEIVLIGVASEYLPYFVHAFLEMGRRDADRNMFEVLSVGALDVEGKEVALIFNRNDESIRASGRKIEYHFFLGEEARNDTVTIALETPLRIKESERLSRNVSFHLLVERLSERAFLLSHFYCGATMEDFQEFSRDARKVETLESQVRWVDWERYSSRQKTRMRLGGIVGSITYRGDFRKYLPLLRLGEHIHVGKAATFGLGKYRVVMGG</sequence>
<accession>A0A7V4WLM0</accession>
<dbReference type="InterPro" id="IPR019267">
    <property type="entry name" value="CRISPR-assoc_Cas6_C"/>
</dbReference>
<comment type="caution">
    <text evidence="2">The sequence shown here is derived from an EMBL/GenBank/DDBJ whole genome shotgun (WGS) entry which is preliminary data.</text>
</comment>
<dbReference type="AlphaFoldDB" id="A0A7V4WLM0"/>
<dbReference type="Pfam" id="PF10040">
    <property type="entry name" value="CRISPR_Cas6"/>
    <property type="match status" value="1"/>
</dbReference>
<dbReference type="Gene3D" id="3.30.70.1900">
    <property type="match status" value="1"/>
</dbReference>
<evidence type="ECO:0000259" key="1">
    <source>
        <dbReference type="Pfam" id="PF10040"/>
    </source>
</evidence>
<feature type="domain" description="CRISPR-associated protein Cas6 C-terminal" evidence="1">
    <location>
        <begin position="192"/>
        <end position="310"/>
    </location>
</feature>
<evidence type="ECO:0000313" key="2">
    <source>
        <dbReference type="EMBL" id="HGY40356.1"/>
    </source>
</evidence>